<feature type="domain" description="CN hydrolase" evidence="3">
    <location>
        <begin position="6"/>
        <end position="248"/>
    </location>
</feature>
<organism evidence="4 5">
    <name type="scientific">Lactonifactor longoviformis DSM 17459</name>
    <dbReference type="NCBI Taxonomy" id="1122155"/>
    <lineage>
        <taxon>Bacteria</taxon>
        <taxon>Bacillati</taxon>
        <taxon>Bacillota</taxon>
        <taxon>Clostridia</taxon>
        <taxon>Eubacteriales</taxon>
        <taxon>Clostridiaceae</taxon>
        <taxon>Lactonifactor</taxon>
    </lineage>
</organism>
<keyword evidence="2 4" id="KW-0378">Hydrolase</keyword>
<dbReference type="PANTHER" id="PTHR23088:SF27">
    <property type="entry name" value="DEAMINATED GLUTATHIONE AMIDASE"/>
    <property type="match status" value="1"/>
</dbReference>
<dbReference type="PANTHER" id="PTHR23088">
    <property type="entry name" value="NITRILASE-RELATED"/>
    <property type="match status" value="1"/>
</dbReference>
<dbReference type="EMBL" id="FQVI01000036">
    <property type="protein sequence ID" value="SHF51691.1"/>
    <property type="molecule type" value="Genomic_DNA"/>
</dbReference>
<dbReference type="Gene3D" id="3.60.110.10">
    <property type="entry name" value="Carbon-nitrogen hydrolase"/>
    <property type="match status" value="1"/>
</dbReference>
<dbReference type="RefSeq" id="WP_072854584.1">
    <property type="nucleotide sequence ID" value="NZ_FQVI01000036.1"/>
</dbReference>
<dbReference type="Pfam" id="PF00795">
    <property type="entry name" value="CN_hydrolase"/>
    <property type="match status" value="1"/>
</dbReference>
<comment type="similarity">
    <text evidence="1">Belongs to the carbon-nitrogen hydrolase superfamily. NIT1/NIT2 family.</text>
</comment>
<keyword evidence="5" id="KW-1185">Reference proteome</keyword>
<proteinExistence type="inferred from homology"/>
<dbReference type="AlphaFoldDB" id="A0A1M5CAG4"/>
<sequence length="279" mass="31225">MYKEKWTAALIQMDSREDESRNLEAAARKVREAALQGADLVMLPETVDFIGRDMRSHGKTVPGPVSELFRELARENHIYLHCGSITEAAGGEKCRNTSLLFDPGGEIAGRYSKLHLFDVELSGGKMIRESAQIAGGSQVALSKTELGMLGFGICYDIRFPEMFRIMGKHQAQVILVCANFTDPTGQAHWEPLLRARAIENTCYILACGQCGEKWNYTAHGNSMIVDPWGRIVARADKKEQILMGEIDMGLADKTRRQIPSLENIRQDVYELVEKSVKIY</sequence>
<dbReference type="OrthoDB" id="9811121at2"/>
<dbReference type="InterPro" id="IPR036526">
    <property type="entry name" value="C-N_Hydrolase_sf"/>
</dbReference>
<evidence type="ECO:0000256" key="2">
    <source>
        <dbReference type="ARBA" id="ARBA00022801"/>
    </source>
</evidence>
<evidence type="ECO:0000313" key="4">
    <source>
        <dbReference type="EMBL" id="SHF51691.1"/>
    </source>
</evidence>
<reference evidence="4 5" key="1">
    <citation type="submission" date="2016-11" db="EMBL/GenBank/DDBJ databases">
        <authorList>
            <person name="Jaros S."/>
            <person name="Januszkiewicz K."/>
            <person name="Wedrychowicz H."/>
        </authorList>
    </citation>
    <scope>NUCLEOTIDE SEQUENCE [LARGE SCALE GENOMIC DNA]</scope>
    <source>
        <strain evidence="4 5">DSM 17459</strain>
    </source>
</reference>
<name>A0A1M5CAG4_9CLOT</name>
<dbReference type="CDD" id="cd07572">
    <property type="entry name" value="nit"/>
    <property type="match status" value="1"/>
</dbReference>
<dbReference type="InterPro" id="IPR045254">
    <property type="entry name" value="Nit1/2_C-N_Hydrolase"/>
</dbReference>
<evidence type="ECO:0000313" key="5">
    <source>
        <dbReference type="Proteomes" id="UP000184245"/>
    </source>
</evidence>
<evidence type="ECO:0000256" key="1">
    <source>
        <dbReference type="ARBA" id="ARBA00010613"/>
    </source>
</evidence>
<dbReference type="Proteomes" id="UP000184245">
    <property type="component" value="Unassembled WGS sequence"/>
</dbReference>
<dbReference type="InterPro" id="IPR003010">
    <property type="entry name" value="C-N_Hydrolase"/>
</dbReference>
<accession>A0A1M5CAG4</accession>
<dbReference type="GO" id="GO:0016811">
    <property type="term" value="F:hydrolase activity, acting on carbon-nitrogen (but not peptide) bonds, in linear amides"/>
    <property type="evidence" value="ECO:0007669"/>
    <property type="project" value="InterPro"/>
</dbReference>
<protein>
    <submittedName>
        <fullName evidence="4">Predicted amidohydrolase</fullName>
    </submittedName>
</protein>
<dbReference type="PROSITE" id="PS50263">
    <property type="entry name" value="CN_HYDROLASE"/>
    <property type="match status" value="1"/>
</dbReference>
<evidence type="ECO:0000259" key="3">
    <source>
        <dbReference type="PROSITE" id="PS50263"/>
    </source>
</evidence>
<dbReference type="SUPFAM" id="SSF56317">
    <property type="entry name" value="Carbon-nitrogen hydrolase"/>
    <property type="match status" value="1"/>
</dbReference>
<gene>
    <name evidence="4" type="ORF">SAMN02745158_04053</name>
</gene>
<dbReference type="STRING" id="1122155.SAMN02745158_04053"/>